<gene>
    <name evidence="2" type="ORF">LCGC14_2830000</name>
</gene>
<proteinExistence type="predicted"/>
<evidence type="ECO:0000256" key="1">
    <source>
        <dbReference type="SAM" id="MobiDB-lite"/>
    </source>
</evidence>
<organism evidence="2">
    <name type="scientific">marine sediment metagenome</name>
    <dbReference type="NCBI Taxonomy" id="412755"/>
    <lineage>
        <taxon>unclassified sequences</taxon>
        <taxon>metagenomes</taxon>
        <taxon>ecological metagenomes</taxon>
    </lineage>
</organism>
<comment type="caution">
    <text evidence="2">The sequence shown here is derived from an EMBL/GenBank/DDBJ whole genome shotgun (WGS) entry which is preliminary data.</text>
</comment>
<reference evidence="2" key="1">
    <citation type="journal article" date="2015" name="Nature">
        <title>Complex archaea that bridge the gap between prokaryotes and eukaryotes.</title>
        <authorList>
            <person name="Spang A."/>
            <person name="Saw J.H."/>
            <person name="Jorgensen S.L."/>
            <person name="Zaremba-Niedzwiedzka K."/>
            <person name="Martijn J."/>
            <person name="Lind A.E."/>
            <person name="van Eijk R."/>
            <person name="Schleper C."/>
            <person name="Guy L."/>
            <person name="Ettema T.J."/>
        </authorList>
    </citation>
    <scope>NUCLEOTIDE SEQUENCE</scope>
</reference>
<accession>A0A0F8YEC1</accession>
<dbReference type="EMBL" id="LAZR01053867">
    <property type="protein sequence ID" value="KKK79787.1"/>
    <property type="molecule type" value="Genomic_DNA"/>
</dbReference>
<dbReference type="AlphaFoldDB" id="A0A0F8YEC1"/>
<protein>
    <submittedName>
        <fullName evidence="2">Uncharacterized protein</fullName>
    </submittedName>
</protein>
<sequence length="123" mass="13420">MSTKEKGHPPQTALSRKRAEKIAKYKQGIPEIYHALYEKAVSGKSNVAVVKARCLDCCCWQRTEVSLCPAVECPAWAKRPYQKAPESEKPLNNGGVGAKKAKSSPESCPEPYLLSESTISGVI</sequence>
<name>A0A0F8YEC1_9ZZZZ</name>
<evidence type="ECO:0000313" key="2">
    <source>
        <dbReference type="EMBL" id="KKK79787.1"/>
    </source>
</evidence>
<feature type="region of interest" description="Disordered" evidence="1">
    <location>
        <begin position="80"/>
        <end position="123"/>
    </location>
</feature>